<sequence>MKTKTKTRGDSSALSIQLRSGYPPPFTESKVEEGGAGTRIFPLGRLSGQQTASSPPTQQLISIYTRNTMFFTRAMMSSSIIARELHELASNQVSGKHSGRIRLSLDSKMLARSCRESCIVKSAQLLPSRVYTRPVLKIGQSPVMVNRPLPVTRIACQLRTNSNWKRSGLS</sequence>
<protein>
    <submittedName>
        <fullName evidence="2">Uncharacterized protein</fullName>
    </submittedName>
</protein>
<gene>
    <name evidence="2" type="ORF">GHT06_013032</name>
</gene>
<evidence type="ECO:0000313" key="3">
    <source>
        <dbReference type="Proteomes" id="UP000820818"/>
    </source>
</evidence>
<name>A0AAD5PWN6_9CRUS</name>
<reference evidence="2 3" key="1">
    <citation type="submission" date="2022-05" db="EMBL/GenBank/DDBJ databases">
        <title>A multi-omics perspective on studying reproductive biology in Daphnia sinensis.</title>
        <authorList>
            <person name="Jia J."/>
        </authorList>
    </citation>
    <scope>NUCLEOTIDE SEQUENCE [LARGE SCALE GENOMIC DNA]</scope>
    <source>
        <strain evidence="2 3">WSL</strain>
    </source>
</reference>
<proteinExistence type="predicted"/>
<evidence type="ECO:0000256" key="1">
    <source>
        <dbReference type="SAM" id="MobiDB-lite"/>
    </source>
</evidence>
<dbReference type="EMBL" id="WJBH02000003">
    <property type="protein sequence ID" value="KAI9562067.1"/>
    <property type="molecule type" value="Genomic_DNA"/>
</dbReference>
<accession>A0AAD5PWN6</accession>
<dbReference type="Proteomes" id="UP000820818">
    <property type="component" value="Linkage Group LG3"/>
</dbReference>
<feature type="region of interest" description="Disordered" evidence="1">
    <location>
        <begin position="1"/>
        <end position="33"/>
    </location>
</feature>
<organism evidence="2 3">
    <name type="scientific">Daphnia sinensis</name>
    <dbReference type="NCBI Taxonomy" id="1820382"/>
    <lineage>
        <taxon>Eukaryota</taxon>
        <taxon>Metazoa</taxon>
        <taxon>Ecdysozoa</taxon>
        <taxon>Arthropoda</taxon>
        <taxon>Crustacea</taxon>
        <taxon>Branchiopoda</taxon>
        <taxon>Diplostraca</taxon>
        <taxon>Cladocera</taxon>
        <taxon>Anomopoda</taxon>
        <taxon>Daphniidae</taxon>
        <taxon>Daphnia</taxon>
        <taxon>Daphnia similis group</taxon>
    </lineage>
</organism>
<dbReference type="AlphaFoldDB" id="A0AAD5PWN6"/>
<evidence type="ECO:0000313" key="2">
    <source>
        <dbReference type="EMBL" id="KAI9562067.1"/>
    </source>
</evidence>
<keyword evidence="3" id="KW-1185">Reference proteome</keyword>
<comment type="caution">
    <text evidence="2">The sequence shown here is derived from an EMBL/GenBank/DDBJ whole genome shotgun (WGS) entry which is preliminary data.</text>
</comment>